<accession>A0A397IIX4</accession>
<protein>
    <submittedName>
        <fullName evidence="1">Uncharacterized protein</fullName>
    </submittedName>
</protein>
<gene>
    <name evidence="1" type="ORF">Glove_232g136</name>
</gene>
<dbReference type="OrthoDB" id="2424924at2759"/>
<reference evidence="1 2" key="1">
    <citation type="submission" date="2018-08" db="EMBL/GenBank/DDBJ databases">
        <title>Genome and evolution of the arbuscular mycorrhizal fungus Diversispora epigaea (formerly Glomus versiforme) and its bacterial endosymbionts.</title>
        <authorList>
            <person name="Sun X."/>
            <person name="Fei Z."/>
            <person name="Harrison M."/>
        </authorList>
    </citation>
    <scope>NUCLEOTIDE SEQUENCE [LARGE SCALE GENOMIC DNA]</scope>
    <source>
        <strain evidence="1 2">IT104</strain>
    </source>
</reference>
<proteinExistence type="predicted"/>
<dbReference type="Proteomes" id="UP000266861">
    <property type="component" value="Unassembled WGS sequence"/>
</dbReference>
<evidence type="ECO:0000313" key="1">
    <source>
        <dbReference type="EMBL" id="RHZ73194.1"/>
    </source>
</evidence>
<evidence type="ECO:0000313" key="2">
    <source>
        <dbReference type="Proteomes" id="UP000266861"/>
    </source>
</evidence>
<dbReference type="AlphaFoldDB" id="A0A397IIX4"/>
<dbReference type="EMBL" id="PQFF01000215">
    <property type="protein sequence ID" value="RHZ73194.1"/>
    <property type="molecule type" value="Genomic_DNA"/>
</dbReference>
<comment type="caution">
    <text evidence="1">The sequence shown here is derived from an EMBL/GenBank/DDBJ whole genome shotgun (WGS) entry which is preliminary data.</text>
</comment>
<keyword evidence="2" id="KW-1185">Reference proteome</keyword>
<sequence>MIFEISEFERCLRPNILQWFTNEKHEEINILFADNFMQLPPVLDLALYVPDKITCVDFLINSNSLVNKDNPLEYKKKMYTYLINKFQDCFEYCRTKPLVKCQTQEQKSAIQSRILSDDQINILEWKNDTFFVTRNDICVQLNFDATKEYIHNLKQLLVYSCAIDSYDRVTLTGKNCLKFLSTYDTNENALCNILSLFIEEQKSAIQSRILSDDQINILEWKNDTFFVTRNDICVQLNFDATKEYIHNLKQLLVYSCAIDSYDRVTLTGKNCLKFLSTYDTNENALCNILSLFIDYKFQGQTFQKVVIDLVDSNTNNGIYVILSCIQRLNDLLILRPFKETILNIQLPPSLHAELTRLDECAQKTALLKE</sequence>
<organism evidence="1 2">
    <name type="scientific">Diversispora epigaea</name>
    <dbReference type="NCBI Taxonomy" id="1348612"/>
    <lineage>
        <taxon>Eukaryota</taxon>
        <taxon>Fungi</taxon>
        <taxon>Fungi incertae sedis</taxon>
        <taxon>Mucoromycota</taxon>
        <taxon>Glomeromycotina</taxon>
        <taxon>Glomeromycetes</taxon>
        <taxon>Diversisporales</taxon>
        <taxon>Diversisporaceae</taxon>
        <taxon>Diversispora</taxon>
    </lineage>
</organism>
<name>A0A397IIX4_9GLOM</name>